<dbReference type="InterPro" id="IPR002616">
    <property type="entry name" value="tRNA_ribo_trans-like"/>
</dbReference>
<feature type="domain" description="tRNA-guanine(15) transglycosylase-like" evidence="7">
    <location>
        <begin position="26"/>
        <end position="408"/>
    </location>
</feature>
<keyword evidence="4 5" id="KW-0862">Zinc</keyword>
<dbReference type="AlphaFoldDB" id="A0AAD9S8I5"/>
<feature type="region of interest" description="Disordered" evidence="6">
    <location>
        <begin position="418"/>
        <end position="437"/>
    </location>
</feature>
<dbReference type="GO" id="GO:0006400">
    <property type="term" value="P:tRNA modification"/>
    <property type="evidence" value="ECO:0007669"/>
    <property type="project" value="InterPro"/>
</dbReference>
<dbReference type="PANTHER" id="PTHR46064:SF1">
    <property type="entry name" value="QUEUINE TRNA-RIBOSYLTRANSFERASE ACCESSORY SUBUNIT 2"/>
    <property type="match status" value="1"/>
</dbReference>
<feature type="binding site" evidence="5">
    <location>
        <position position="346"/>
    </location>
    <ligand>
        <name>Zn(2+)</name>
        <dbReference type="ChEBI" id="CHEBI:29105"/>
    </ligand>
</feature>
<feature type="compositionally biased region" description="Basic and acidic residues" evidence="6">
    <location>
        <begin position="426"/>
        <end position="436"/>
    </location>
</feature>
<organism evidence="8 9">
    <name type="scientific">Phomopsis amygdali</name>
    <name type="common">Fusicoccum amygdali</name>
    <dbReference type="NCBI Taxonomy" id="1214568"/>
    <lineage>
        <taxon>Eukaryota</taxon>
        <taxon>Fungi</taxon>
        <taxon>Dikarya</taxon>
        <taxon>Ascomycota</taxon>
        <taxon>Pezizomycotina</taxon>
        <taxon>Sordariomycetes</taxon>
        <taxon>Sordariomycetidae</taxon>
        <taxon>Diaporthales</taxon>
        <taxon>Diaporthaceae</taxon>
        <taxon>Diaporthe</taxon>
    </lineage>
</organism>
<sequence length="495" mass="54310">MSEPSRIKEGMRFETLKTAGAEGLAARLGRLVLPQRQAVDTPNYFAVASRGVVPHLTPDTIARHGGLSGAYMAMEDMVEKSQKKITKIPAVQRVPTADGKRLHAFTALPSSSITILGPRRVPPVKAPIGNSDNYIQIFTSNGFQALRNPDYINAIETLKPDIAIPLADINYGQETTPQAKSIRRMCERTEEWMSELHASVDLDNLRSSNTSIFAPTLPAPYPMQWEYLNHLSEDIVDILSGLAIYDVDILPDLVNYPALTPLARLSVDSPASPHDVLRQISLGIDTFILPFINATSDAGVAMTFTFPAPTGSESNAGGTDLLPLATDLTASENKTSLEPLTSSCTCYACTHHHRAYLHHLLNAREMLAWTLLQIHNHHTITEFFAAVRASIASGSFEDDRRAFQRAYEADFPAGMGTRPRARGYHFKSEGGDEKRNKPVWGRLNGEEEKEKKVVVTEKLRANEMETPLVPGADADAADLVREGFAEIDINKAQAG</sequence>
<dbReference type="Gene3D" id="3.20.20.105">
    <property type="entry name" value="Queuine tRNA-ribosyltransferase-like"/>
    <property type="match status" value="1"/>
</dbReference>
<comment type="similarity">
    <text evidence="5">Belongs to the queuine tRNA-ribosyltransferase family. QTRT2 subfamily.</text>
</comment>
<dbReference type="GO" id="GO:0046872">
    <property type="term" value="F:metal ion binding"/>
    <property type="evidence" value="ECO:0007669"/>
    <property type="project" value="UniProtKB-KW"/>
</dbReference>
<keyword evidence="3 5" id="KW-0479">Metal-binding</keyword>
<evidence type="ECO:0000256" key="3">
    <source>
        <dbReference type="ARBA" id="ARBA00022723"/>
    </source>
</evidence>
<name>A0AAD9S8I5_PHOAM</name>
<dbReference type="HAMAP" id="MF_03043">
    <property type="entry name" value="QTRT2"/>
    <property type="match status" value="1"/>
</dbReference>
<comment type="cofactor">
    <cofactor evidence="5">
        <name>Zn(2+)</name>
        <dbReference type="ChEBI" id="CHEBI:29105"/>
    </cofactor>
    <text evidence="5">Binds 1 zinc ion per subunit.</text>
</comment>
<dbReference type="InterPro" id="IPR036511">
    <property type="entry name" value="TGT-like_sf"/>
</dbReference>
<dbReference type="GO" id="GO:0008479">
    <property type="term" value="F:tRNA-guanosine(34) queuine transglycosylase activity"/>
    <property type="evidence" value="ECO:0007669"/>
    <property type="project" value="UniProtKB-UniRule"/>
</dbReference>
<dbReference type="Pfam" id="PF01702">
    <property type="entry name" value="TGT"/>
    <property type="match status" value="1"/>
</dbReference>
<feature type="binding site" evidence="5">
    <location>
        <position position="349"/>
    </location>
    <ligand>
        <name>Zn(2+)</name>
        <dbReference type="ChEBI" id="CHEBI:29105"/>
    </ligand>
</feature>
<comment type="subunit">
    <text evidence="5">Heterodimer of a catalytic subunit and an accessory subunit.</text>
</comment>
<proteinExistence type="inferred from homology"/>
<evidence type="ECO:0000313" key="8">
    <source>
        <dbReference type="EMBL" id="KAK2602351.1"/>
    </source>
</evidence>
<dbReference type="Proteomes" id="UP001265746">
    <property type="component" value="Unassembled WGS sequence"/>
</dbReference>
<evidence type="ECO:0000313" key="9">
    <source>
        <dbReference type="Proteomes" id="UP001265746"/>
    </source>
</evidence>
<evidence type="ECO:0000256" key="5">
    <source>
        <dbReference type="HAMAP-Rule" id="MF_03043"/>
    </source>
</evidence>
<evidence type="ECO:0000256" key="6">
    <source>
        <dbReference type="SAM" id="MobiDB-lite"/>
    </source>
</evidence>
<dbReference type="InterPro" id="IPR050852">
    <property type="entry name" value="Queuine_tRNA-ribosyltrfase"/>
</dbReference>
<reference evidence="8" key="1">
    <citation type="submission" date="2023-06" db="EMBL/GenBank/DDBJ databases">
        <authorList>
            <person name="Noh H."/>
        </authorList>
    </citation>
    <scope>NUCLEOTIDE SEQUENCE</scope>
    <source>
        <strain evidence="8">DUCC20226</strain>
    </source>
</reference>
<keyword evidence="9" id="KW-1185">Reference proteome</keyword>
<dbReference type="NCBIfam" id="TIGR00449">
    <property type="entry name" value="tgt_general"/>
    <property type="match status" value="1"/>
</dbReference>
<evidence type="ECO:0000256" key="4">
    <source>
        <dbReference type="ARBA" id="ARBA00022833"/>
    </source>
</evidence>
<evidence type="ECO:0000259" key="7">
    <source>
        <dbReference type="Pfam" id="PF01702"/>
    </source>
</evidence>
<dbReference type="EMBL" id="JAUJFL010000005">
    <property type="protein sequence ID" value="KAK2602351.1"/>
    <property type="molecule type" value="Genomic_DNA"/>
</dbReference>
<comment type="function">
    <text evidence="5">Non-catalytic subunit of the queuine tRNA-ribosyltransferase (TGT) that catalyzes the base-exchange of a guanine (G) residue with queuine (Q) at position 34 (anticodon wobble position) in tRNAs with GU(N) anticodons (tRNA-Asp, -Asn, -His and -Tyr), resulting in the hypermodified nucleoside queuosine (7-(((4,5-cis-dihydroxy-2-cyclopenten-1-yl)amino)methyl)-7-deazaguanosine).</text>
</comment>
<dbReference type="GO" id="GO:0005737">
    <property type="term" value="C:cytoplasm"/>
    <property type="evidence" value="ECO:0007669"/>
    <property type="project" value="UniProtKB-SubCell"/>
</dbReference>
<gene>
    <name evidence="8" type="ORF">N8I77_008895</name>
</gene>
<dbReference type="SUPFAM" id="SSF51713">
    <property type="entry name" value="tRNA-guanine transglycosylase"/>
    <property type="match status" value="1"/>
</dbReference>
<protein>
    <recommendedName>
        <fullName evidence="5">Queuine tRNA-ribosyltransferase accessory subunit 2</fullName>
    </recommendedName>
    <alternativeName>
        <fullName evidence="5">Queuine tRNA-ribosyltransferase domain-containing protein 1</fullName>
    </alternativeName>
</protein>
<keyword evidence="1 5" id="KW-0963">Cytoplasm</keyword>
<dbReference type="InterPro" id="IPR028592">
    <property type="entry name" value="QTRTD1"/>
</dbReference>
<dbReference type="PANTHER" id="PTHR46064">
    <property type="entry name" value="QUEUINE TRNA-RIBOSYLTRANSFERASE ACCESSORY SUBUNIT 2"/>
    <property type="match status" value="1"/>
</dbReference>
<feature type="binding site" evidence="5">
    <location>
        <position position="375"/>
    </location>
    <ligand>
        <name>Zn(2+)</name>
        <dbReference type="ChEBI" id="CHEBI:29105"/>
    </ligand>
</feature>
<keyword evidence="2 5" id="KW-0819">tRNA processing</keyword>
<feature type="binding site" evidence="5">
    <location>
        <position position="344"/>
    </location>
    <ligand>
        <name>Zn(2+)</name>
        <dbReference type="ChEBI" id="CHEBI:29105"/>
    </ligand>
</feature>
<evidence type="ECO:0000256" key="2">
    <source>
        <dbReference type="ARBA" id="ARBA00022694"/>
    </source>
</evidence>
<comment type="subcellular location">
    <subcellularLocation>
        <location evidence="5">Cytoplasm</location>
    </subcellularLocation>
</comment>
<comment type="caution">
    <text evidence="8">The sequence shown here is derived from an EMBL/GenBank/DDBJ whole genome shotgun (WGS) entry which is preliminary data.</text>
</comment>
<evidence type="ECO:0000256" key="1">
    <source>
        <dbReference type="ARBA" id="ARBA00022490"/>
    </source>
</evidence>
<accession>A0AAD9S8I5</accession>